<name>A0AAX2J5L1_KINKI</name>
<dbReference type="Proteomes" id="UP000248598">
    <property type="component" value="Chromosome 1"/>
</dbReference>
<evidence type="ECO:0000313" key="1">
    <source>
        <dbReference type="EMBL" id="SQH25659.1"/>
    </source>
</evidence>
<evidence type="ECO:0008006" key="3">
    <source>
        <dbReference type="Google" id="ProtNLM"/>
    </source>
</evidence>
<sequence>MTFPTFFNQAPTIQLRDPLAQFLGATASGIITYRYEDAVKLCGHSCPTVASAYLMTIRGIQALYGDEMPERGNISVQIRGERNQGTTGVTASVATLLTGAATDLGFGGIGAAARFARRNLLQFAPDLSGEIVLRRQDTGASVSVAFNGQLVPFAPEMRDIMPLAVSGQADADTLARFGELWQARVQAILVEQVNNPELIVVQKI</sequence>
<reference evidence="1 2" key="1">
    <citation type="submission" date="2018-06" db="EMBL/GenBank/DDBJ databases">
        <authorList>
            <consortium name="Pathogen Informatics"/>
            <person name="Doyle S."/>
        </authorList>
    </citation>
    <scope>NUCLEOTIDE SEQUENCE [LARGE SCALE GENOMIC DNA]</scope>
    <source>
        <strain evidence="1 2">NCTC10529</strain>
    </source>
</reference>
<dbReference type="AlphaFoldDB" id="A0AAX2J5L1"/>
<dbReference type="KEGG" id="kki:KKKWG1_1843"/>
<protein>
    <recommendedName>
        <fullName evidence="3">Formylmethanofuran dehydrogenase subunit E domain-containing protein</fullName>
    </recommendedName>
</protein>
<gene>
    <name evidence="1" type="ORF">NCTC10529_01867</name>
</gene>
<dbReference type="GeneID" id="93263134"/>
<accession>A0AAX2J5L1</accession>
<evidence type="ECO:0000313" key="2">
    <source>
        <dbReference type="Proteomes" id="UP000248598"/>
    </source>
</evidence>
<dbReference type="RefSeq" id="WP_003785013.1">
    <property type="nucleotide sequence ID" value="NZ_CP045141.1"/>
</dbReference>
<proteinExistence type="predicted"/>
<organism evidence="1 2">
    <name type="scientific">Kingella kingae</name>
    <dbReference type="NCBI Taxonomy" id="504"/>
    <lineage>
        <taxon>Bacteria</taxon>
        <taxon>Pseudomonadati</taxon>
        <taxon>Pseudomonadota</taxon>
        <taxon>Betaproteobacteria</taxon>
        <taxon>Neisseriales</taxon>
        <taxon>Neisseriaceae</taxon>
        <taxon>Kingella</taxon>
    </lineage>
</organism>
<dbReference type="EMBL" id="LS483426">
    <property type="protein sequence ID" value="SQH25659.1"/>
    <property type="molecule type" value="Genomic_DNA"/>
</dbReference>